<gene>
    <name evidence="2" type="ORF">ISP18_18650</name>
</gene>
<organism evidence="2 3">
    <name type="scientific">Dyella humi</name>
    <dbReference type="NCBI Taxonomy" id="1770547"/>
    <lineage>
        <taxon>Bacteria</taxon>
        <taxon>Pseudomonadati</taxon>
        <taxon>Pseudomonadota</taxon>
        <taxon>Gammaproteobacteria</taxon>
        <taxon>Lysobacterales</taxon>
        <taxon>Rhodanobacteraceae</taxon>
        <taxon>Dyella</taxon>
    </lineage>
</organism>
<dbReference type="SUPFAM" id="SSF50129">
    <property type="entry name" value="GroES-like"/>
    <property type="match status" value="1"/>
</dbReference>
<dbReference type="EMBL" id="JADIKI010000023">
    <property type="protein sequence ID" value="MFK2856635.1"/>
    <property type="molecule type" value="Genomic_DNA"/>
</dbReference>
<name>A0ABW8IPT6_9GAMM</name>
<dbReference type="PANTHER" id="PTHR43677">
    <property type="entry name" value="SHORT-CHAIN DEHYDROGENASE/REDUCTASE"/>
    <property type="match status" value="1"/>
</dbReference>
<dbReference type="SUPFAM" id="SSF51735">
    <property type="entry name" value="NAD(P)-binding Rossmann-fold domains"/>
    <property type="match status" value="1"/>
</dbReference>
<dbReference type="Gene3D" id="3.90.180.10">
    <property type="entry name" value="Medium-chain alcohol dehydrogenases, catalytic domain"/>
    <property type="match status" value="1"/>
</dbReference>
<dbReference type="Gene3D" id="3.40.50.720">
    <property type="entry name" value="NAD(P)-binding Rossmann-like Domain"/>
    <property type="match status" value="1"/>
</dbReference>
<feature type="domain" description="Enoyl reductase (ER)" evidence="1">
    <location>
        <begin position="8"/>
        <end position="354"/>
    </location>
</feature>
<evidence type="ECO:0000313" key="2">
    <source>
        <dbReference type="EMBL" id="MFK2856635.1"/>
    </source>
</evidence>
<evidence type="ECO:0000313" key="3">
    <source>
        <dbReference type="Proteomes" id="UP001620409"/>
    </source>
</evidence>
<proteinExistence type="predicted"/>
<dbReference type="Proteomes" id="UP001620409">
    <property type="component" value="Unassembled WGS sequence"/>
</dbReference>
<comment type="caution">
    <text evidence="2">The sequence shown here is derived from an EMBL/GenBank/DDBJ whole genome shotgun (WGS) entry which is preliminary data.</text>
</comment>
<evidence type="ECO:0000259" key="1">
    <source>
        <dbReference type="SMART" id="SM00829"/>
    </source>
</evidence>
<dbReference type="InterPro" id="IPR013149">
    <property type="entry name" value="ADH-like_C"/>
</dbReference>
<dbReference type="Pfam" id="PF00107">
    <property type="entry name" value="ADH_zinc_N"/>
    <property type="match status" value="1"/>
</dbReference>
<keyword evidence="3" id="KW-1185">Reference proteome</keyword>
<dbReference type="InterPro" id="IPR051397">
    <property type="entry name" value="Zn-ADH-like_protein"/>
</dbReference>
<dbReference type="RefSeq" id="WP_380015727.1">
    <property type="nucleotide sequence ID" value="NZ_JADIKI010000023.1"/>
</dbReference>
<dbReference type="PANTHER" id="PTHR43677:SF4">
    <property type="entry name" value="QUINONE OXIDOREDUCTASE-LIKE PROTEIN 2"/>
    <property type="match status" value="1"/>
</dbReference>
<dbReference type="InterPro" id="IPR013154">
    <property type="entry name" value="ADH-like_N"/>
</dbReference>
<dbReference type="Pfam" id="PF08240">
    <property type="entry name" value="ADH_N"/>
    <property type="match status" value="1"/>
</dbReference>
<accession>A0ABW8IPT6</accession>
<sequence length="358" mass="37882">MKAWQLDGLGGPFKFNDIPVPAARPGSVVVRIQASSLMSYMQDYMEGKLPFYRPPRGPFVPGGNGIGVIHAVGDNVWHLRAGQRVAISSHFVAQENVRDPAQILLGVTGQGDIAAHIQQDWPDGTLAEYAMVPASLVTPIDGLDAFTAAQLAVTMRYIVPYGGLIRGRLTAGETLVVSGATGAYGSAAVMVALAMGARQVVALGRDTSKLDALVAATSTRVTPLVVTGDIATDAAMIRNATGGGADMAFDMVGGATDPNMTLSALHSLYNGGRLVLMGSMGVPLPIPYVEVMLNSWEILGCFMYPRDAYRRLFDLCRSGLLDPTAIHLRSYALQDLTEAMADARCAGSLECVVMNHEG</sequence>
<dbReference type="SMART" id="SM00829">
    <property type="entry name" value="PKS_ER"/>
    <property type="match status" value="1"/>
</dbReference>
<dbReference type="InterPro" id="IPR020843">
    <property type="entry name" value="ER"/>
</dbReference>
<protein>
    <submittedName>
        <fullName evidence="2">Zinc-binding dehydrogenase</fullName>
    </submittedName>
</protein>
<reference evidence="2 3" key="1">
    <citation type="submission" date="2020-10" db="EMBL/GenBank/DDBJ databases">
        <title>Phylogeny of dyella-like bacteria.</title>
        <authorList>
            <person name="Fu J."/>
        </authorList>
    </citation>
    <scope>NUCLEOTIDE SEQUENCE [LARGE SCALE GENOMIC DNA]</scope>
    <source>
        <strain evidence="2 3">DHG40</strain>
    </source>
</reference>
<dbReference type="InterPro" id="IPR036291">
    <property type="entry name" value="NAD(P)-bd_dom_sf"/>
</dbReference>
<dbReference type="InterPro" id="IPR011032">
    <property type="entry name" value="GroES-like_sf"/>
</dbReference>